<proteinExistence type="predicted"/>
<name>A0A0F9IRN3_9ZZZZ</name>
<evidence type="ECO:0000313" key="1">
    <source>
        <dbReference type="EMBL" id="KKM60028.1"/>
    </source>
</evidence>
<sequence>MAKLTRAKAKKILAHGSVRGHKLTKKQKGLFGARAGGAKLRKKR</sequence>
<dbReference type="AlphaFoldDB" id="A0A0F9IRN3"/>
<protein>
    <submittedName>
        <fullName evidence="1">Uncharacterized protein</fullName>
    </submittedName>
</protein>
<organism evidence="1">
    <name type="scientific">marine sediment metagenome</name>
    <dbReference type="NCBI Taxonomy" id="412755"/>
    <lineage>
        <taxon>unclassified sequences</taxon>
        <taxon>metagenomes</taxon>
        <taxon>ecological metagenomes</taxon>
    </lineage>
</organism>
<accession>A0A0F9IRN3</accession>
<gene>
    <name evidence="1" type="ORF">LCGC14_1545990</name>
</gene>
<reference evidence="1" key="1">
    <citation type="journal article" date="2015" name="Nature">
        <title>Complex archaea that bridge the gap between prokaryotes and eukaryotes.</title>
        <authorList>
            <person name="Spang A."/>
            <person name="Saw J.H."/>
            <person name="Jorgensen S.L."/>
            <person name="Zaremba-Niedzwiedzka K."/>
            <person name="Martijn J."/>
            <person name="Lind A.E."/>
            <person name="van Eijk R."/>
            <person name="Schleper C."/>
            <person name="Guy L."/>
            <person name="Ettema T.J."/>
        </authorList>
    </citation>
    <scope>NUCLEOTIDE SEQUENCE</scope>
</reference>
<dbReference type="EMBL" id="LAZR01011755">
    <property type="protein sequence ID" value="KKM60028.1"/>
    <property type="molecule type" value="Genomic_DNA"/>
</dbReference>
<comment type="caution">
    <text evidence="1">The sequence shown here is derived from an EMBL/GenBank/DDBJ whole genome shotgun (WGS) entry which is preliminary data.</text>
</comment>